<protein>
    <submittedName>
        <fullName evidence="2">Uncharacterized protein</fullName>
    </submittedName>
</protein>
<gene>
    <name evidence="2" type="ORF">V6N11_000351</name>
</gene>
<name>A0ABR2NJ31_9ROSI</name>
<organism evidence="2 3">
    <name type="scientific">Hibiscus sabdariffa</name>
    <name type="common">roselle</name>
    <dbReference type="NCBI Taxonomy" id="183260"/>
    <lineage>
        <taxon>Eukaryota</taxon>
        <taxon>Viridiplantae</taxon>
        <taxon>Streptophyta</taxon>
        <taxon>Embryophyta</taxon>
        <taxon>Tracheophyta</taxon>
        <taxon>Spermatophyta</taxon>
        <taxon>Magnoliopsida</taxon>
        <taxon>eudicotyledons</taxon>
        <taxon>Gunneridae</taxon>
        <taxon>Pentapetalae</taxon>
        <taxon>rosids</taxon>
        <taxon>malvids</taxon>
        <taxon>Malvales</taxon>
        <taxon>Malvaceae</taxon>
        <taxon>Malvoideae</taxon>
        <taxon>Hibiscus</taxon>
    </lineage>
</organism>
<reference evidence="2 3" key="1">
    <citation type="journal article" date="2024" name="G3 (Bethesda)">
        <title>Genome assembly of Hibiscus sabdariffa L. provides insights into metabolisms of medicinal natural products.</title>
        <authorList>
            <person name="Kim T."/>
        </authorList>
    </citation>
    <scope>NUCLEOTIDE SEQUENCE [LARGE SCALE GENOMIC DNA]</scope>
    <source>
        <strain evidence="2">TK-2024</strain>
        <tissue evidence="2">Old leaves</tissue>
    </source>
</reference>
<feature type="compositionally biased region" description="Basic and acidic residues" evidence="1">
    <location>
        <begin position="41"/>
        <end position="60"/>
    </location>
</feature>
<feature type="region of interest" description="Disordered" evidence="1">
    <location>
        <begin position="1"/>
        <end position="60"/>
    </location>
</feature>
<sequence>MTATSSTRQRLHDPKLPLTTTSTKEAGKAVMAYLSATSGGDGDKGGGQRRKTEQESRKACDTKSCKQWEDMGKTRNLITKKNLKEIHQFSVGDM</sequence>
<evidence type="ECO:0000256" key="1">
    <source>
        <dbReference type="SAM" id="MobiDB-lite"/>
    </source>
</evidence>
<evidence type="ECO:0000313" key="2">
    <source>
        <dbReference type="EMBL" id="KAK8976083.1"/>
    </source>
</evidence>
<accession>A0ABR2NJ31</accession>
<evidence type="ECO:0000313" key="3">
    <source>
        <dbReference type="Proteomes" id="UP001396334"/>
    </source>
</evidence>
<dbReference type="Proteomes" id="UP001396334">
    <property type="component" value="Unassembled WGS sequence"/>
</dbReference>
<comment type="caution">
    <text evidence="2">The sequence shown here is derived from an EMBL/GenBank/DDBJ whole genome shotgun (WGS) entry which is preliminary data.</text>
</comment>
<keyword evidence="3" id="KW-1185">Reference proteome</keyword>
<proteinExistence type="predicted"/>
<dbReference type="EMBL" id="JBBPBN010000137">
    <property type="protein sequence ID" value="KAK8976083.1"/>
    <property type="molecule type" value="Genomic_DNA"/>
</dbReference>